<comment type="catalytic activity">
    <reaction evidence="1 14">
        <text>adenosylcob(III)inamide + ATP = adenosylcob(III)inamide phosphate + ADP + H(+)</text>
        <dbReference type="Rhea" id="RHEA:15769"/>
        <dbReference type="ChEBI" id="CHEBI:2480"/>
        <dbReference type="ChEBI" id="CHEBI:15378"/>
        <dbReference type="ChEBI" id="CHEBI:30616"/>
        <dbReference type="ChEBI" id="CHEBI:58502"/>
        <dbReference type="ChEBI" id="CHEBI:456216"/>
        <dbReference type="EC" id="2.7.1.156"/>
    </reaction>
</comment>
<protein>
    <recommendedName>
        <fullName evidence="14">Bifunctional adenosylcobalamin biosynthesis protein</fullName>
        <ecNumber evidence="14">2.7.1.156</ecNumber>
        <ecNumber evidence="14">2.7.7.62</ecNumber>
    </recommendedName>
</protein>
<keyword evidence="17" id="KW-0548">Nucleotidyltransferase</keyword>
<dbReference type="GO" id="GO:0009236">
    <property type="term" value="P:cobalamin biosynthetic process"/>
    <property type="evidence" value="ECO:0007669"/>
    <property type="project" value="UniProtKB-UniRule"/>
</dbReference>
<evidence type="ECO:0000256" key="14">
    <source>
        <dbReference type="PIRNR" id="PIRNR006135"/>
    </source>
</evidence>
<keyword evidence="12 14" id="KW-0067">ATP-binding</keyword>
<evidence type="ECO:0000256" key="12">
    <source>
        <dbReference type="ARBA" id="ARBA00022840"/>
    </source>
</evidence>
<evidence type="ECO:0000256" key="7">
    <source>
        <dbReference type="ARBA" id="ARBA00007490"/>
    </source>
</evidence>
<evidence type="ECO:0000313" key="17">
    <source>
        <dbReference type="EMBL" id="SEP01764.1"/>
    </source>
</evidence>
<dbReference type="InterPro" id="IPR027417">
    <property type="entry name" value="P-loop_NTPase"/>
</dbReference>
<dbReference type="SUPFAM" id="SSF52540">
    <property type="entry name" value="P-loop containing nucleoside triphosphate hydrolases"/>
    <property type="match status" value="1"/>
</dbReference>
<evidence type="ECO:0000256" key="11">
    <source>
        <dbReference type="ARBA" id="ARBA00022777"/>
    </source>
</evidence>
<evidence type="ECO:0000256" key="16">
    <source>
        <dbReference type="PIRSR" id="PIRSR006135-2"/>
    </source>
</evidence>
<comment type="similarity">
    <text evidence="7 14">Belongs to the CobU/CobP family.</text>
</comment>
<comment type="catalytic activity">
    <reaction evidence="2 14">
        <text>adenosylcob(III)inamide phosphate + GTP + H(+) = adenosylcob(III)inamide-GDP + diphosphate</text>
        <dbReference type="Rhea" id="RHEA:22712"/>
        <dbReference type="ChEBI" id="CHEBI:15378"/>
        <dbReference type="ChEBI" id="CHEBI:33019"/>
        <dbReference type="ChEBI" id="CHEBI:37565"/>
        <dbReference type="ChEBI" id="CHEBI:58502"/>
        <dbReference type="ChEBI" id="CHEBI:60487"/>
        <dbReference type="EC" id="2.7.7.62"/>
    </reaction>
</comment>
<gene>
    <name evidence="17" type="ORF">SAMN04488052_106157</name>
</gene>
<evidence type="ECO:0000256" key="3">
    <source>
        <dbReference type="ARBA" id="ARBA00001522"/>
    </source>
</evidence>
<evidence type="ECO:0000313" key="18">
    <source>
        <dbReference type="Proteomes" id="UP000199657"/>
    </source>
</evidence>
<sequence length="178" mass="19031">MIRPMQHCLVTGGIRSGKSALAERLVAAGAGPVCYIATARSGDGEMAERIHRHQQRRPSGWALVEEPRALGTALDNLAADDAPTLLVDCMSLWLGQMLGEDDGAAWSSERDAFLAALARYPGRAVIVSNEVGLGIIGMDPLTRRFADELGWLNQSLAERCDTVVMAVAGLPHVLKGEI</sequence>
<evidence type="ECO:0000256" key="13">
    <source>
        <dbReference type="ARBA" id="ARBA00023134"/>
    </source>
</evidence>
<evidence type="ECO:0000256" key="4">
    <source>
        <dbReference type="ARBA" id="ARBA00003889"/>
    </source>
</evidence>
<dbReference type="EC" id="2.7.1.156" evidence="14"/>
<dbReference type="EMBL" id="FOEG01000006">
    <property type="protein sequence ID" value="SEP01764.1"/>
    <property type="molecule type" value="Genomic_DNA"/>
</dbReference>
<comment type="pathway">
    <text evidence="6 14">Cofactor biosynthesis; adenosylcobalamin biosynthesis; adenosylcobalamin from cob(II)yrinate a,c-diamide: step 5/7.</text>
</comment>
<keyword evidence="8 14" id="KW-0169">Cobalamin biosynthesis</keyword>
<name>A0A1H8UFW7_9GAMM</name>
<dbReference type="EC" id="2.7.7.62" evidence="14"/>
<keyword evidence="18" id="KW-1185">Reference proteome</keyword>
<keyword evidence="10 14" id="KW-0547">Nucleotide-binding</keyword>
<dbReference type="PIRSF" id="PIRSF006135">
    <property type="entry name" value="CobU"/>
    <property type="match status" value="1"/>
</dbReference>
<organism evidence="17 18">
    <name type="scientific">Aquisalimonas asiatica</name>
    <dbReference type="NCBI Taxonomy" id="406100"/>
    <lineage>
        <taxon>Bacteria</taxon>
        <taxon>Pseudomonadati</taxon>
        <taxon>Pseudomonadota</taxon>
        <taxon>Gammaproteobacteria</taxon>
        <taxon>Chromatiales</taxon>
        <taxon>Ectothiorhodospiraceae</taxon>
        <taxon>Aquisalimonas</taxon>
    </lineage>
</organism>
<dbReference type="Proteomes" id="UP000199657">
    <property type="component" value="Unassembled WGS sequence"/>
</dbReference>
<comment type="function">
    <text evidence="4 14">Catalyzes ATP-dependent phosphorylation of adenosylcobinamide and addition of GMP to adenosylcobinamide phosphate.</text>
</comment>
<dbReference type="GO" id="GO:0005524">
    <property type="term" value="F:ATP binding"/>
    <property type="evidence" value="ECO:0007669"/>
    <property type="project" value="UniProtKB-UniRule"/>
</dbReference>
<dbReference type="AlphaFoldDB" id="A0A1H8UFW7"/>
<keyword evidence="11 14" id="KW-0418">Kinase</keyword>
<evidence type="ECO:0000256" key="5">
    <source>
        <dbReference type="ARBA" id="ARBA00004692"/>
    </source>
</evidence>
<keyword evidence="9 14" id="KW-0808">Transferase</keyword>
<feature type="binding site" evidence="16">
    <location>
        <position position="65"/>
    </location>
    <ligand>
        <name>GTP</name>
        <dbReference type="ChEBI" id="CHEBI:37565"/>
    </ligand>
</feature>
<dbReference type="CDD" id="cd00544">
    <property type="entry name" value="CobU"/>
    <property type="match status" value="1"/>
</dbReference>
<reference evidence="17 18" key="1">
    <citation type="submission" date="2016-10" db="EMBL/GenBank/DDBJ databases">
        <authorList>
            <person name="de Groot N.N."/>
        </authorList>
    </citation>
    <scope>NUCLEOTIDE SEQUENCE [LARGE SCALE GENOMIC DNA]</scope>
    <source>
        <strain evidence="17 18">CGMCC 1.6291</strain>
    </source>
</reference>
<comment type="catalytic activity">
    <reaction evidence="3">
        <text>adenosylcob(III)inamide + GTP = adenosylcob(III)inamide phosphate + GDP + H(+)</text>
        <dbReference type="Rhea" id="RHEA:15765"/>
        <dbReference type="ChEBI" id="CHEBI:2480"/>
        <dbReference type="ChEBI" id="CHEBI:15378"/>
        <dbReference type="ChEBI" id="CHEBI:37565"/>
        <dbReference type="ChEBI" id="CHEBI:58189"/>
        <dbReference type="ChEBI" id="CHEBI:58502"/>
        <dbReference type="EC" id="2.7.1.156"/>
    </reaction>
</comment>
<dbReference type="GO" id="GO:0005525">
    <property type="term" value="F:GTP binding"/>
    <property type="evidence" value="ECO:0007669"/>
    <property type="project" value="UniProtKB-UniRule"/>
</dbReference>
<evidence type="ECO:0000256" key="8">
    <source>
        <dbReference type="ARBA" id="ARBA00022573"/>
    </source>
</evidence>
<evidence type="ECO:0000256" key="9">
    <source>
        <dbReference type="ARBA" id="ARBA00022679"/>
    </source>
</evidence>
<feature type="binding site" evidence="16">
    <location>
        <begin position="12"/>
        <end position="19"/>
    </location>
    <ligand>
        <name>GTP</name>
        <dbReference type="ChEBI" id="CHEBI:37565"/>
    </ligand>
</feature>
<evidence type="ECO:0000256" key="1">
    <source>
        <dbReference type="ARBA" id="ARBA00000312"/>
    </source>
</evidence>
<accession>A0A1H8UFW7</accession>
<dbReference type="Gene3D" id="3.40.50.300">
    <property type="entry name" value="P-loop containing nucleotide triphosphate hydrolases"/>
    <property type="match status" value="1"/>
</dbReference>
<dbReference type="PANTHER" id="PTHR34848">
    <property type="match status" value="1"/>
</dbReference>
<feature type="binding site" evidence="16">
    <location>
        <begin position="37"/>
        <end position="39"/>
    </location>
    <ligand>
        <name>GTP</name>
        <dbReference type="ChEBI" id="CHEBI:37565"/>
    </ligand>
</feature>
<feature type="binding site" evidence="16">
    <location>
        <position position="88"/>
    </location>
    <ligand>
        <name>GTP</name>
        <dbReference type="ChEBI" id="CHEBI:37565"/>
    </ligand>
</feature>
<proteinExistence type="inferred from homology"/>
<dbReference type="PANTHER" id="PTHR34848:SF1">
    <property type="entry name" value="BIFUNCTIONAL ADENOSYLCOBALAMIN BIOSYNTHESIS PROTEIN COBU"/>
    <property type="match status" value="1"/>
</dbReference>
<dbReference type="GO" id="GO:0008820">
    <property type="term" value="F:cobinamide phosphate guanylyltransferase activity"/>
    <property type="evidence" value="ECO:0007669"/>
    <property type="project" value="UniProtKB-UniRule"/>
</dbReference>
<dbReference type="NCBIfam" id="NF004469">
    <property type="entry name" value="PRK05800.1"/>
    <property type="match status" value="1"/>
</dbReference>
<keyword evidence="13 14" id="KW-0342">GTP-binding</keyword>
<evidence type="ECO:0000256" key="2">
    <source>
        <dbReference type="ARBA" id="ARBA00000711"/>
    </source>
</evidence>
<dbReference type="GO" id="GO:0043752">
    <property type="term" value="F:adenosylcobinamide kinase activity"/>
    <property type="evidence" value="ECO:0007669"/>
    <property type="project" value="UniProtKB-EC"/>
</dbReference>
<dbReference type="STRING" id="406100.SAMN04488052_106157"/>
<dbReference type="UniPathway" id="UPA00148">
    <property type="reaction ID" value="UER00236"/>
</dbReference>
<dbReference type="Pfam" id="PF02283">
    <property type="entry name" value="CobU"/>
    <property type="match status" value="1"/>
</dbReference>
<dbReference type="InterPro" id="IPR003203">
    <property type="entry name" value="CobU/CobP"/>
</dbReference>
<feature type="active site" description="GMP-histidine intermediate" evidence="15">
    <location>
        <position position="53"/>
    </location>
</feature>
<comment type="pathway">
    <text evidence="5 14">Cofactor biosynthesis; adenosylcobalamin biosynthesis; adenosylcobalamin from cob(II)yrinate a,c-diamide: step 6/7.</text>
</comment>
<evidence type="ECO:0000256" key="15">
    <source>
        <dbReference type="PIRSR" id="PIRSR006135-1"/>
    </source>
</evidence>
<evidence type="ECO:0000256" key="10">
    <source>
        <dbReference type="ARBA" id="ARBA00022741"/>
    </source>
</evidence>
<evidence type="ECO:0000256" key="6">
    <source>
        <dbReference type="ARBA" id="ARBA00005159"/>
    </source>
</evidence>